<evidence type="ECO:0000313" key="2">
    <source>
        <dbReference type="Proteomes" id="UP000196594"/>
    </source>
</evidence>
<organism evidence="1 2">
    <name type="scientific">Solibacillus kalamii</name>
    <dbReference type="NCBI Taxonomy" id="1748298"/>
    <lineage>
        <taxon>Bacteria</taxon>
        <taxon>Bacillati</taxon>
        <taxon>Bacillota</taxon>
        <taxon>Bacilli</taxon>
        <taxon>Bacillales</taxon>
        <taxon>Caryophanaceae</taxon>
        <taxon>Solibacillus</taxon>
    </lineage>
</organism>
<keyword evidence="2" id="KW-1185">Reference proteome</keyword>
<dbReference type="RefSeq" id="WP_087615313.1">
    <property type="nucleotide sequence ID" value="NZ_JAFBEY010000002.1"/>
</dbReference>
<name>A0ABX3ZL34_9BACL</name>
<comment type="caution">
    <text evidence="1">The sequence shown here is derived from an EMBL/GenBank/DDBJ whole genome shotgun (WGS) entry which is preliminary data.</text>
</comment>
<gene>
    <name evidence="1" type="ORF">CBM15_00255</name>
</gene>
<protein>
    <submittedName>
        <fullName evidence="1">Uncharacterized protein</fullName>
    </submittedName>
</protein>
<dbReference type="EMBL" id="NHNT01000001">
    <property type="protein sequence ID" value="OUZ40322.1"/>
    <property type="molecule type" value="Genomic_DNA"/>
</dbReference>
<evidence type="ECO:0000313" key="1">
    <source>
        <dbReference type="EMBL" id="OUZ40322.1"/>
    </source>
</evidence>
<reference evidence="1 2" key="1">
    <citation type="journal article" date="2017" name="Int. J. Syst. Evol. Microbiol.">
        <title>Solibacillus kalamii sp. nov., isolated from a high-efficiency particulate arrestance filter system used in the International Space Station.</title>
        <authorList>
            <person name="Checinska Sielaff A."/>
            <person name="Kumar R.M."/>
            <person name="Pal D."/>
            <person name="Mayilraj S."/>
            <person name="Venkateswaran K."/>
        </authorList>
    </citation>
    <scope>NUCLEOTIDE SEQUENCE [LARGE SCALE GENOMIC DNA]</scope>
    <source>
        <strain evidence="1 2">ISSFR-015</strain>
    </source>
</reference>
<proteinExistence type="predicted"/>
<dbReference type="Proteomes" id="UP000196594">
    <property type="component" value="Unassembled WGS sequence"/>
</dbReference>
<accession>A0ABX3ZL34</accession>
<sequence length="154" mass="18754">MFFQLKDSTATTLDTFDKISHLVKAILHFECPEHRAQHHILYTANMKLETYREAQSFYRKFDDPSNALGRLSREAYELAKKKYHQLFTIIRGYMHLSDHNKRNHFNHHFRFSKEKIEAMFTLFEQMHHHEHLKLEAEFYERLKEDIIPLLTQFE</sequence>